<dbReference type="Proteomes" id="UP000238385">
    <property type="component" value="Unassembled WGS sequence"/>
</dbReference>
<dbReference type="EMBL" id="PXNN01000017">
    <property type="protein sequence ID" value="PSF06917.1"/>
    <property type="molecule type" value="Genomic_DNA"/>
</dbReference>
<name>A0A2T1K9X5_9GAMM</name>
<organism evidence="2 3">
    <name type="scientific">Marinobacter halophilus</name>
    <dbReference type="NCBI Taxonomy" id="1323740"/>
    <lineage>
        <taxon>Bacteria</taxon>
        <taxon>Pseudomonadati</taxon>
        <taxon>Pseudomonadota</taxon>
        <taxon>Gammaproteobacteria</taxon>
        <taxon>Pseudomonadales</taxon>
        <taxon>Marinobacteraceae</taxon>
        <taxon>Marinobacter</taxon>
    </lineage>
</organism>
<keyword evidence="3" id="KW-1185">Reference proteome</keyword>
<proteinExistence type="predicted"/>
<dbReference type="AlphaFoldDB" id="A0A2T1K9X5"/>
<gene>
    <name evidence="2" type="ORF">C7H08_17760</name>
</gene>
<evidence type="ECO:0000259" key="1">
    <source>
        <dbReference type="Pfam" id="PF11141"/>
    </source>
</evidence>
<dbReference type="InterPro" id="IPR022606">
    <property type="entry name" value="DUF2914"/>
</dbReference>
<comment type="caution">
    <text evidence="2">The sequence shown here is derived from an EMBL/GenBank/DDBJ whole genome shotgun (WGS) entry which is preliminary data.</text>
</comment>
<dbReference type="Pfam" id="PF11141">
    <property type="entry name" value="DUF2914"/>
    <property type="match status" value="1"/>
</dbReference>
<protein>
    <recommendedName>
        <fullName evidence="1">DUF2914 domain-containing protein</fullName>
    </recommendedName>
</protein>
<feature type="domain" description="DUF2914" evidence="1">
    <location>
        <begin position="49"/>
        <end position="100"/>
    </location>
</feature>
<sequence>MYFLRIVSPGLEEKEPIDEIPNVLRMDSDGLIRIYLFTEIQGMKGQLHFHDWYLENERVARVEIRPSVDPMRASSAKYIDRHMLGDWRVEVVTEEGELLAKGGRFQSSLNKLCGARPSAQAKISLSRFFQFWTTRPTLNRSETYSLRSGFVSGMTKYTRWRPSITPPWLKTCSGATGRAHGAGRPEGADILQRRCCLVPGRRPHGAPSAWTRLIRKCTSKNGDSERTN</sequence>
<evidence type="ECO:0000313" key="2">
    <source>
        <dbReference type="EMBL" id="PSF06917.1"/>
    </source>
</evidence>
<reference evidence="2 3" key="1">
    <citation type="submission" date="2018-03" db="EMBL/GenBank/DDBJ databases">
        <title>Marinobacter brunus sp. nov., a marine bacterium of Gamma-proteobacteria isolated from the surface seawater of the South China Sea.</title>
        <authorList>
            <person name="Cheng H."/>
            <person name="Wu Y.-H."/>
            <person name="Xamxidin M."/>
            <person name="Xu X.-W."/>
        </authorList>
    </citation>
    <scope>NUCLEOTIDE SEQUENCE [LARGE SCALE GENOMIC DNA]</scope>
    <source>
        <strain evidence="2 3">JCM 30472</strain>
    </source>
</reference>
<accession>A0A2T1K9X5</accession>
<evidence type="ECO:0000313" key="3">
    <source>
        <dbReference type="Proteomes" id="UP000238385"/>
    </source>
</evidence>